<evidence type="ECO:0000256" key="10">
    <source>
        <dbReference type="ARBA" id="ARBA00022726"/>
    </source>
</evidence>
<dbReference type="KEGG" id="sli:Slin_5350"/>
<dbReference type="CDD" id="cd06223">
    <property type="entry name" value="PRTases_typeI"/>
    <property type="match status" value="1"/>
</dbReference>
<comment type="cofactor">
    <cofactor evidence="1 15">
        <name>Mg(2+)</name>
        <dbReference type="ChEBI" id="CHEBI:18420"/>
    </cofactor>
</comment>
<keyword evidence="7 15" id="KW-0328">Glycosyltransferase</keyword>
<dbReference type="PANTHER" id="PTHR43340:SF1">
    <property type="entry name" value="HYPOXANTHINE PHOSPHORIBOSYLTRANSFERASE"/>
    <property type="match status" value="1"/>
</dbReference>
<accession>D2QEX5</accession>
<dbReference type="InterPro" id="IPR029057">
    <property type="entry name" value="PRTase-like"/>
</dbReference>
<dbReference type="Pfam" id="PF00156">
    <property type="entry name" value="Pribosyltran"/>
    <property type="match status" value="1"/>
</dbReference>
<dbReference type="GO" id="GO:0046100">
    <property type="term" value="P:hypoxanthine metabolic process"/>
    <property type="evidence" value="ECO:0007669"/>
    <property type="project" value="TreeGrafter"/>
</dbReference>
<dbReference type="EC" id="2.4.2.8" evidence="5 15"/>
<dbReference type="GO" id="GO:0032263">
    <property type="term" value="P:GMP salvage"/>
    <property type="evidence" value="ECO:0007669"/>
    <property type="project" value="TreeGrafter"/>
</dbReference>
<evidence type="ECO:0000256" key="2">
    <source>
        <dbReference type="ARBA" id="ARBA00004496"/>
    </source>
</evidence>
<evidence type="ECO:0000256" key="6">
    <source>
        <dbReference type="ARBA" id="ARBA00022490"/>
    </source>
</evidence>
<keyword evidence="18" id="KW-1185">Reference proteome</keyword>
<dbReference type="GO" id="GO:0004422">
    <property type="term" value="F:hypoxanthine phosphoribosyltransferase activity"/>
    <property type="evidence" value="ECO:0007669"/>
    <property type="project" value="InterPro"/>
</dbReference>
<dbReference type="GO" id="GO:0006166">
    <property type="term" value="P:purine ribonucleoside salvage"/>
    <property type="evidence" value="ECO:0007669"/>
    <property type="project" value="UniProtKB-KW"/>
</dbReference>
<dbReference type="InterPro" id="IPR000836">
    <property type="entry name" value="PRTase_dom"/>
</dbReference>
<dbReference type="GO" id="GO:0000166">
    <property type="term" value="F:nucleotide binding"/>
    <property type="evidence" value="ECO:0007669"/>
    <property type="project" value="UniProtKB-KW"/>
</dbReference>
<keyword evidence="9 15" id="KW-0479">Metal-binding</keyword>
<dbReference type="UniPathway" id="UPA00591">
    <property type="reaction ID" value="UER00648"/>
</dbReference>
<dbReference type="InterPro" id="IPR050408">
    <property type="entry name" value="HGPRT"/>
</dbReference>
<keyword evidence="8 15" id="KW-0808">Transferase</keyword>
<comment type="catalytic activity">
    <reaction evidence="14">
        <text>IMP + diphosphate = hypoxanthine + 5-phospho-alpha-D-ribose 1-diphosphate</text>
        <dbReference type="Rhea" id="RHEA:17973"/>
        <dbReference type="ChEBI" id="CHEBI:17368"/>
        <dbReference type="ChEBI" id="CHEBI:33019"/>
        <dbReference type="ChEBI" id="CHEBI:58017"/>
        <dbReference type="ChEBI" id="CHEBI:58053"/>
        <dbReference type="EC" id="2.4.2.8"/>
    </reaction>
    <physiologicalReaction direction="right-to-left" evidence="14">
        <dbReference type="Rhea" id="RHEA:17975"/>
    </physiologicalReaction>
</comment>
<name>D2QEX5_SPILD</name>
<evidence type="ECO:0000256" key="3">
    <source>
        <dbReference type="ARBA" id="ARBA00004669"/>
    </source>
</evidence>
<keyword evidence="10 15" id="KW-0660">Purine salvage</keyword>
<keyword evidence="6 15" id="KW-0963">Cytoplasm</keyword>
<dbReference type="EMBL" id="CP001769">
    <property type="protein sequence ID" value="ADB41319.1"/>
    <property type="molecule type" value="Genomic_DNA"/>
</dbReference>
<dbReference type="GO" id="GO:0052657">
    <property type="term" value="F:guanine phosphoribosyltransferase activity"/>
    <property type="evidence" value="ECO:0007669"/>
    <property type="project" value="RHEA"/>
</dbReference>
<gene>
    <name evidence="17" type="ordered locus">Slin_5350</name>
</gene>
<dbReference type="GO" id="GO:0005829">
    <property type="term" value="C:cytosol"/>
    <property type="evidence" value="ECO:0007669"/>
    <property type="project" value="TreeGrafter"/>
</dbReference>
<dbReference type="Gene3D" id="3.40.50.2020">
    <property type="match status" value="1"/>
</dbReference>
<dbReference type="NCBIfam" id="TIGR01203">
    <property type="entry name" value="HGPRTase"/>
    <property type="match status" value="1"/>
</dbReference>
<keyword evidence="11 15" id="KW-0547">Nucleotide-binding</keyword>
<evidence type="ECO:0000256" key="5">
    <source>
        <dbReference type="ARBA" id="ARBA00011895"/>
    </source>
</evidence>
<dbReference type="RefSeq" id="WP_012929815.1">
    <property type="nucleotide sequence ID" value="NC_013730.1"/>
</dbReference>
<organism evidence="17 18">
    <name type="scientific">Spirosoma linguale (strain ATCC 33905 / DSM 74 / LMG 10896 / Claus 1)</name>
    <dbReference type="NCBI Taxonomy" id="504472"/>
    <lineage>
        <taxon>Bacteria</taxon>
        <taxon>Pseudomonadati</taxon>
        <taxon>Bacteroidota</taxon>
        <taxon>Cytophagia</taxon>
        <taxon>Cytophagales</taxon>
        <taxon>Cytophagaceae</taxon>
        <taxon>Spirosoma</taxon>
    </lineage>
</organism>
<evidence type="ECO:0000256" key="4">
    <source>
        <dbReference type="ARBA" id="ARBA00008391"/>
    </source>
</evidence>
<reference evidence="17 18" key="1">
    <citation type="journal article" date="2010" name="Stand. Genomic Sci.">
        <title>Complete genome sequence of Spirosoma linguale type strain (1).</title>
        <authorList>
            <person name="Lail K."/>
            <person name="Sikorski J."/>
            <person name="Saunders E."/>
            <person name="Lapidus A."/>
            <person name="Glavina Del Rio T."/>
            <person name="Copeland A."/>
            <person name="Tice H."/>
            <person name="Cheng J.-F."/>
            <person name="Lucas S."/>
            <person name="Nolan M."/>
            <person name="Bruce D."/>
            <person name="Goodwin L."/>
            <person name="Pitluck S."/>
            <person name="Ivanova N."/>
            <person name="Mavromatis K."/>
            <person name="Ovchinnikova G."/>
            <person name="Pati A."/>
            <person name="Chen A."/>
            <person name="Palaniappan K."/>
            <person name="Land M."/>
            <person name="Hauser L."/>
            <person name="Chang Y.-J."/>
            <person name="Jeffries C.D."/>
            <person name="Chain P."/>
            <person name="Brettin T."/>
            <person name="Detter J.C."/>
            <person name="Schuetze A."/>
            <person name="Rohde M."/>
            <person name="Tindall B.J."/>
            <person name="Goeker M."/>
            <person name="Bristow J."/>
            <person name="Eisen J.A."/>
            <person name="Markowitz V."/>
            <person name="Hugenholtz P."/>
            <person name="Kyrpides N.C."/>
            <person name="Klenk H.-P."/>
            <person name="Chen F."/>
        </authorList>
    </citation>
    <scope>NUCLEOTIDE SEQUENCE [LARGE SCALE GENOMIC DNA]</scope>
    <source>
        <strain evidence="18">ATCC 33905 / DSM 74 / LMG 10896 / Claus 1</strain>
    </source>
</reference>
<comment type="catalytic activity">
    <reaction evidence="13">
        <text>GMP + diphosphate = guanine + 5-phospho-alpha-D-ribose 1-diphosphate</text>
        <dbReference type="Rhea" id="RHEA:25424"/>
        <dbReference type="ChEBI" id="CHEBI:16235"/>
        <dbReference type="ChEBI" id="CHEBI:33019"/>
        <dbReference type="ChEBI" id="CHEBI:58017"/>
        <dbReference type="ChEBI" id="CHEBI:58115"/>
        <dbReference type="EC" id="2.4.2.8"/>
    </reaction>
    <physiologicalReaction direction="right-to-left" evidence="13">
        <dbReference type="Rhea" id="RHEA:25426"/>
    </physiologicalReaction>
</comment>
<dbReference type="GO" id="GO:0006178">
    <property type="term" value="P:guanine salvage"/>
    <property type="evidence" value="ECO:0007669"/>
    <property type="project" value="TreeGrafter"/>
</dbReference>
<comment type="pathway">
    <text evidence="3 15">Purine metabolism; IMP biosynthesis via salvage pathway; IMP from hypoxanthine: step 1/1.</text>
</comment>
<dbReference type="GO" id="GO:0000287">
    <property type="term" value="F:magnesium ion binding"/>
    <property type="evidence" value="ECO:0007669"/>
    <property type="project" value="TreeGrafter"/>
</dbReference>
<evidence type="ECO:0000256" key="9">
    <source>
        <dbReference type="ARBA" id="ARBA00022723"/>
    </source>
</evidence>
<keyword evidence="12 15" id="KW-0460">Magnesium</keyword>
<evidence type="ECO:0000256" key="7">
    <source>
        <dbReference type="ARBA" id="ARBA00022676"/>
    </source>
</evidence>
<dbReference type="HOGENOM" id="CLU_073615_0_2_10"/>
<evidence type="ECO:0000259" key="16">
    <source>
        <dbReference type="Pfam" id="PF00156"/>
    </source>
</evidence>
<proteinExistence type="inferred from homology"/>
<evidence type="ECO:0000313" key="17">
    <source>
        <dbReference type="EMBL" id="ADB41319.1"/>
    </source>
</evidence>
<evidence type="ECO:0000256" key="11">
    <source>
        <dbReference type="ARBA" id="ARBA00022741"/>
    </source>
</evidence>
<dbReference type="SUPFAM" id="SSF53271">
    <property type="entry name" value="PRTase-like"/>
    <property type="match status" value="1"/>
</dbReference>
<evidence type="ECO:0000313" key="18">
    <source>
        <dbReference type="Proteomes" id="UP000002028"/>
    </source>
</evidence>
<evidence type="ECO:0000256" key="14">
    <source>
        <dbReference type="ARBA" id="ARBA00049402"/>
    </source>
</evidence>
<dbReference type="Proteomes" id="UP000002028">
    <property type="component" value="Chromosome"/>
</dbReference>
<dbReference type="InterPro" id="IPR005904">
    <property type="entry name" value="Hxn_phspho_trans"/>
</dbReference>
<dbReference type="eggNOG" id="COG0634">
    <property type="taxonomic scope" value="Bacteria"/>
</dbReference>
<comment type="similarity">
    <text evidence="4 15">Belongs to the purine/pyrimidine phosphoribosyltransferase family.</text>
</comment>
<evidence type="ECO:0000256" key="15">
    <source>
        <dbReference type="RuleBase" id="RU364099"/>
    </source>
</evidence>
<protein>
    <recommendedName>
        <fullName evidence="5 15">Hypoxanthine phosphoribosyltransferase</fullName>
        <ecNumber evidence="5 15">2.4.2.8</ecNumber>
    </recommendedName>
</protein>
<sequence>MLTIKDKTFVPFIPANAIQERIQELASQINQEYADKQPLIVVVLNGAFLFAADLAKHLTIPCEITFIRVASYSATASSGQLKQILGLNESIAGRDLIVVEDIVDTGLTIHEVCAQLQAMGPTSIAIATLLFKPSALKEKLDLHYVGFEIENRFVLGYGLDYDGLGRNTTEIFVLFEEIGVGSEK</sequence>
<evidence type="ECO:0000256" key="8">
    <source>
        <dbReference type="ARBA" id="ARBA00022679"/>
    </source>
</evidence>
<evidence type="ECO:0000256" key="13">
    <source>
        <dbReference type="ARBA" id="ARBA00048811"/>
    </source>
</evidence>
<dbReference type="GO" id="GO:0032264">
    <property type="term" value="P:IMP salvage"/>
    <property type="evidence" value="ECO:0007669"/>
    <property type="project" value="UniProtKB-UniPathway"/>
</dbReference>
<feature type="domain" description="Phosphoribosyltransferase" evidence="16">
    <location>
        <begin position="17"/>
        <end position="161"/>
    </location>
</feature>
<evidence type="ECO:0000256" key="12">
    <source>
        <dbReference type="ARBA" id="ARBA00022842"/>
    </source>
</evidence>
<evidence type="ECO:0000256" key="1">
    <source>
        <dbReference type="ARBA" id="ARBA00001946"/>
    </source>
</evidence>
<comment type="subcellular location">
    <subcellularLocation>
        <location evidence="2 15">Cytoplasm</location>
    </subcellularLocation>
</comment>
<dbReference type="PANTHER" id="PTHR43340">
    <property type="entry name" value="HYPOXANTHINE-GUANINE PHOSPHORIBOSYLTRANSFERASE"/>
    <property type="match status" value="1"/>
</dbReference>
<dbReference type="AlphaFoldDB" id="D2QEX5"/>
<dbReference type="STRING" id="504472.Slin_5350"/>